<proteinExistence type="predicted"/>
<comment type="caution">
    <text evidence="7">The sequence shown here is derived from an EMBL/GenBank/DDBJ whole genome shotgun (WGS) entry which is preliminary data.</text>
</comment>
<feature type="non-terminal residue" evidence="7">
    <location>
        <position position="1"/>
    </location>
</feature>
<dbReference type="PANTHER" id="PTHR34260">
    <property type="entry name" value="UBIQUINOL-CYTOCHROME-C REDUCTASE COMPLEX ASSEMBLY FACTOR 2"/>
    <property type="match status" value="1"/>
</dbReference>
<comment type="subcellular location">
    <subcellularLocation>
        <location evidence="1">Mitochondrion matrix</location>
        <location evidence="1">Mitochondrion nucleoid</location>
    </subcellularLocation>
</comment>
<keyword evidence="3" id="KW-0496">Mitochondrion</keyword>
<sequence>MAASRYRRFLRLCEEWPAEDSKRQRDLGSFLRQRVAQAFREGENTPISDPEACDQMYESLVRIHTNFYKNKYPRLKDTTFTGVTVEDCRTILATDILKQMEDMKKGTWKRLREKFSAKKPEEDSK</sequence>
<dbReference type="AlphaFoldDB" id="A0A7K4UE88"/>
<evidence type="ECO:0000256" key="2">
    <source>
        <dbReference type="ARBA" id="ARBA00022946"/>
    </source>
</evidence>
<evidence type="ECO:0000256" key="6">
    <source>
        <dbReference type="ARBA" id="ARBA00032983"/>
    </source>
</evidence>
<gene>
    <name evidence="7" type="primary">Uqcc2</name>
    <name evidence="7" type="ORF">SINWEB_R06943</name>
</gene>
<evidence type="ECO:0000256" key="4">
    <source>
        <dbReference type="ARBA" id="ARBA00023271"/>
    </source>
</evidence>
<dbReference type="GO" id="GO:0042645">
    <property type="term" value="C:mitochondrial nucleoid"/>
    <property type="evidence" value="ECO:0007669"/>
    <property type="project" value="UniProtKB-SubCell"/>
</dbReference>
<dbReference type="Proteomes" id="UP000580691">
    <property type="component" value="Unassembled WGS sequence"/>
</dbReference>
<dbReference type="Pfam" id="PF20180">
    <property type="entry name" value="UQCC2_CBP6"/>
    <property type="match status" value="1"/>
</dbReference>
<dbReference type="OrthoDB" id="6266314at2759"/>
<accession>A0A7K4UE88</accession>
<dbReference type="InterPro" id="IPR037698">
    <property type="entry name" value="UQCC2"/>
</dbReference>
<evidence type="ECO:0000313" key="8">
    <source>
        <dbReference type="Proteomes" id="UP000580691"/>
    </source>
</evidence>
<dbReference type="GO" id="GO:0034551">
    <property type="term" value="P:mitochondrial respiratory chain complex III assembly"/>
    <property type="evidence" value="ECO:0007669"/>
    <property type="project" value="TreeGrafter"/>
</dbReference>
<organism evidence="7 8">
    <name type="scientific">Sinosuthora webbiana</name>
    <dbReference type="NCBI Taxonomy" id="337173"/>
    <lineage>
        <taxon>Eukaryota</taxon>
        <taxon>Metazoa</taxon>
        <taxon>Chordata</taxon>
        <taxon>Craniata</taxon>
        <taxon>Vertebrata</taxon>
        <taxon>Euteleostomi</taxon>
        <taxon>Archelosauria</taxon>
        <taxon>Archosauria</taxon>
        <taxon>Dinosauria</taxon>
        <taxon>Saurischia</taxon>
        <taxon>Theropoda</taxon>
        <taxon>Coelurosauria</taxon>
        <taxon>Aves</taxon>
        <taxon>Neognathae</taxon>
        <taxon>Neoaves</taxon>
        <taxon>Telluraves</taxon>
        <taxon>Australaves</taxon>
        <taxon>Passeriformes</taxon>
        <taxon>Sylvioidea</taxon>
        <taxon>Sylviidae</taxon>
        <taxon>Sinosuthora</taxon>
    </lineage>
</organism>
<keyword evidence="4" id="KW-1135">Mitochondrion nucleoid</keyword>
<dbReference type="EMBL" id="VXBN01011685">
    <property type="protein sequence ID" value="NWR07788.1"/>
    <property type="molecule type" value="Genomic_DNA"/>
</dbReference>
<name>A0A7K4UE88_9SYLV</name>
<keyword evidence="2" id="KW-0809">Transit peptide</keyword>
<evidence type="ECO:0000256" key="1">
    <source>
        <dbReference type="ARBA" id="ARBA00004436"/>
    </source>
</evidence>
<protein>
    <recommendedName>
        <fullName evidence="6">Mitochondrial nucleoid factor 1</fullName>
    </recommendedName>
    <alternativeName>
        <fullName evidence="5">Mitochondrial protein M19</fullName>
    </alternativeName>
</protein>
<keyword evidence="8" id="KW-1185">Reference proteome</keyword>
<reference evidence="7 8" key="1">
    <citation type="submission" date="2019-09" db="EMBL/GenBank/DDBJ databases">
        <title>Bird 10,000 Genomes (B10K) Project - Family phase.</title>
        <authorList>
            <person name="Zhang G."/>
        </authorList>
    </citation>
    <scope>NUCLEOTIDE SEQUENCE [LARGE SCALE GENOMIC DNA]</scope>
    <source>
        <strain evidence="7">B10K-DU-002-08</strain>
        <tissue evidence="7">Muscle</tissue>
    </source>
</reference>
<evidence type="ECO:0000256" key="3">
    <source>
        <dbReference type="ARBA" id="ARBA00023128"/>
    </source>
</evidence>
<evidence type="ECO:0000256" key="5">
    <source>
        <dbReference type="ARBA" id="ARBA00031206"/>
    </source>
</evidence>
<dbReference type="PANTHER" id="PTHR34260:SF1">
    <property type="entry name" value="UBIQUINOL-CYTOCHROME-C REDUCTASE COMPLEX ASSEMBLY FACTOR 2"/>
    <property type="match status" value="1"/>
</dbReference>
<feature type="non-terminal residue" evidence="7">
    <location>
        <position position="125"/>
    </location>
</feature>
<evidence type="ECO:0000313" key="7">
    <source>
        <dbReference type="EMBL" id="NWR07788.1"/>
    </source>
</evidence>